<feature type="transmembrane region" description="Helical" evidence="13">
    <location>
        <begin position="7"/>
        <end position="29"/>
    </location>
</feature>
<dbReference type="PANTHER" id="PTHR10859">
    <property type="entry name" value="GLYCOSYL TRANSFERASE"/>
    <property type="match status" value="1"/>
</dbReference>
<keyword evidence="10 13" id="KW-1133">Transmembrane helix</keyword>
<evidence type="ECO:0000256" key="5">
    <source>
        <dbReference type="ARBA" id="ARBA00022676"/>
    </source>
</evidence>
<keyword evidence="16" id="KW-1185">Reference proteome</keyword>
<reference evidence="15 16" key="1">
    <citation type="submission" date="2017-03" db="EMBL/GenBank/DDBJ databases">
        <title>Genome of the blue death feigning beetle - Asbolus verrucosus.</title>
        <authorList>
            <person name="Rider S.D."/>
        </authorList>
    </citation>
    <scope>NUCLEOTIDE SEQUENCE [LARGE SCALE GENOMIC DNA]</scope>
    <source>
        <strain evidence="15">Butters</strain>
        <tissue evidence="15">Head and leg muscle</tissue>
    </source>
</reference>
<evidence type="ECO:0000256" key="6">
    <source>
        <dbReference type="ARBA" id="ARBA00022679"/>
    </source>
</evidence>
<evidence type="ECO:0000256" key="3">
    <source>
        <dbReference type="ARBA" id="ARBA00006739"/>
    </source>
</evidence>
<evidence type="ECO:0000256" key="9">
    <source>
        <dbReference type="ARBA" id="ARBA00022968"/>
    </source>
</evidence>
<keyword evidence="11 13" id="KW-0472">Membrane</keyword>
<dbReference type="InterPro" id="IPR001173">
    <property type="entry name" value="Glyco_trans_2-like"/>
</dbReference>
<evidence type="ECO:0000256" key="11">
    <source>
        <dbReference type="ARBA" id="ARBA00023136"/>
    </source>
</evidence>
<evidence type="ECO:0000256" key="2">
    <source>
        <dbReference type="ARBA" id="ARBA00004922"/>
    </source>
</evidence>
<protein>
    <recommendedName>
        <fullName evidence="4">dolichyl-phosphate beta-glucosyltransferase</fullName>
        <ecNumber evidence="4">2.4.1.117</ecNumber>
    </recommendedName>
</protein>
<dbReference type="InterPro" id="IPR029044">
    <property type="entry name" value="Nucleotide-diphossugar_trans"/>
</dbReference>
<comment type="pathway">
    <text evidence="2">Protein modification; protein glycosylation.</text>
</comment>
<dbReference type="OrthoDB" id="3784at2759"/>
<evidence type="ECO:0000313" key="16">
    <source>
        <dbReference type="Proteomes" id="UP000292052"/>
    </source>
</evidence>
<evidence type="ECO:0000256" key="4">
    <source>
        <dbReference type="ARBA" id="ARBA00012583"/>
    </source>
</evidence>
<dbReference type="EC" id="2.4.1.117" evidence="4"/>
<dbReference type="Pfam" id="PF00535">
    <property type="entry name" value="Glycos_transf_2"/>
    <property type="match status" value="1"/>
</dbReference>
<dbReference type="SUPFAM" id="SSF53448">
    <property type="entry name" value="Nucleotide-diphospho-sugar transferases"/>
    <property type="match status" value="1"/>
</dbReference>
<keyword evidence="5" id="KW-0328">Glycosyltransferase</keyword>
<feature type="domain" description="Glycosyltransferase 2-like" evidence="14">
    <location>
        <begin position="69"/>
        <end position="180"/>
    </location>
</feature>
<dbReference type="Gene3D" id="3.90.550.10">
    <property type="entry name" value="Spore Coat Polysaccharide Biosynthesis Protein SpsA, Chain A"/>
    <property type="match status" value="1"/>
</dbReference>
<comment type="caution">
    <text evidence="15">The sequence shown here is derived from an EMBL/GenBank/DDBJ whole genome shotgun (WGS) entry which is preliminary data.</text>
</comment>
<organism evidence="15 16">
    <name type="scientific">Asbolus verrucosus</name>
    <name type="common">Desert ironclad beetle</name>
    <dbReference type="NCBI Taxonomy" id="1661398"/>
    <lineage>
        <taxon>Eukaryota</taxon>
        <taxon>Metazoa</taxon>
        <taxon>Ecdysozoa</taxon>
        <taxon>Arthropoda</taxon>
        <taxon>Hexapoda</taxon>
        <taxon>Insecta</taxon>
        <taxon>Pterygota</taxon>
        <taxon>Neoptera</taxon>
        <taxon>Endopterygota</taxon>
        <taxon>Coleoptera</taxon>
        <taxon>Polyphaga</taxon>
        <taxon>Cucujiformia</taxon>
        <taxon>Tenebrionidae</taxon>
        <taxon>Pimeliinae</taxon>
        <taxon>Asbolus</taxon>
    </lineage>
</organism>
<gene>
    <name evidence="15" type="ORF">BDFB_007576</name>
</gene>
<keyword evidence="9" id="KW-0735">Signal-anchor</keyword>
<evidence type="ECO:0000256" key="8">
    <source>
        <dbReference type="ARBA" id="ARBA00022824"/>
    </source>
</evidence>
<keyword evidence="6 15" id="KW-0808">Transferase</keyword>
<evidence type="ECO:0000259" key="14">
    <source>
        <dbReference type="Pfam" id="PF00535"/>
    </source>
</evidence>
<dbReference type="EMBL" id="QDEB01095113">
    <property type="protein sequence ID" value="RZC32721.1"/>
    <property type="molecule type" value="Genomic_DNA"/>
</dbReference>
<proteinExistence type="inferred from homology"/>
<evidence type="ECO:0000256" key="13">
    <source>
        <dbReference type="SAM" id="Phobius"/>
    </source>
</evidence>
<dbReference type="PANTHER" id="PTHR10859:SF91">
    <property type="entry name" value="DOLICHYL-PHOSPHATE BETA-GLUCOSYLTRANSFERASE"/>
    <property type="match status" value="1"/>
</dbReference>
<dbReference type="GO" id="GO:0006487">
    <property type="term" value="P:protein N-linked glycosylation"/>
    <property type="evidence" value="ECO:0007669"/>
    <property type="project" value="TreeGrafter"/>
</dbReference>
<evidence type="ECO:0000256" key="1">
    <source>
        <dbReference type="ARBA" id="ARBA00004389"/>
    </source>
</evidence>
<evidence type="ECO:0000256" key="10">
    <source>
        <dbReference type="ARBA" id="ARBA00022989"/>
    </source>
</evidence>
<evidence type="ECO:0000256" key="12">
    <source>
        <dbReference type="ARBA" id="ARBA00045097"/>
    </source>
</evidence>
<keyword evidence="7 13" id="KW-0812">Transmembrane</keyword>
<accession>A0A482VII9</accession>
<comment type="similarity">
    <text evidence="3">Belongs to the glycosyltransferase 2 family.</text>
</comment>
<dbReference type="CDD" id="cd04188">
    <property type="entry name" value="DPG_synthase"/>
    <property type="match status" value="1"/>
</dbReference>
<sequence length="292" mass="32843">MDLPIKLLFFYLSAVIFALFLAFCILLIATTNEYPMIVRSKKEKEFIDPVTGDVVLFPSINDESSVQLSVVVPAYNEEERLSPMLEECVKFLETRSEQSEFTYEIIIVSDGSTDDTLKVANMWCEQLGTNKLRVLELETNRGKGGAVRLGVQSARGAVILFADADGATKFPDLTKLEKSLSELIGVDYRKGPKEASEKLAIIVGSRAHLEKEAVAKRSFFRTILMAFDVELLYIAQTLNIPVAEIAVNWTEIEGSKLTPFWSALQMGKDLGLIWLRYLIGAWKIKDQKFKKE</sequence>
<comment type="subcellular location">
    <subcellularLocation>
        <location evidence="1">Endoplasmic reticulum membrane</location>
        <topology evidence="1">Single-pass membrane protein</topology>
    </subcellularLocation>
</comment>
<dbReference type="GO" id="GO:0005789">
    <property type="term" value="C:endoplasmic reticulum membrane"/>
    <property type="evidence" value="ECO:0007669"/>
    <property type="project" value="UniProtKB-SubCell"/>
</dbReference>
<dbReference type="GO" id="GO:0004581">
    <property type="term" value="F:dolichyl-phosphate beta-glucosyltransferase activity"/>
    <property type="evidence" value="ECO:0007669"/>
    <property type="project" value="UniProtKB-EC"/>
</dbReference>
<dbReference type="AlphaFoldDB" id="A0A482VII9"/>
<dbReference type="STRING" id="1661398.A0A482VII9"/>
<dbReference type="Proteomes" id="UP000292052">
    <property type="component" value="Unassembled WGS sequence"/>
</dbReference>
<name>A0A482VII9_ASBVE</name>
<evidence type="ECO:0000256" key="7">
    <source>
        <dbReference type="ARBA" id="ARBA00022692"/>
    </source>
</evidence>
<dbReference type="InterPro" id="IPR035518">
    <property type="entry name" value="DPG_synthase"/>
</dbReference>
<evidence type="ECO:0000313" key="15">
    <source>
        <dbReference type="EMBL" id="RZC32721.1"/>
    </source>
</evidence>
<comment type="catalytic activity">
    <reaction evidence="12">
        <text>a di-trans,poly-cis-dolichyl phosphate + UDP-alpha-D-glucose = a di-trans,poly-cis-dolichyl beta-D-glucosyl phosphate + UDP</text>
        <dbReference type="Rhea" id="RHEA:15401"/>
        <dbReference type="Rhea" id="RHEA-COMP:19498"/>
        <dbReference type="Rhea" id="RHEA-COMP:19502"/>
        <dbReference type="ChEBI" id="CHEBI:57525"/>
        <dbReference type="ChEBI" id="CHEBI:57683"/>
        <dbReference type="ChEBI" id="CHEBI:58223"/>
        <dbReference type="ChEBI" id="CHEBI:58885"/>
        <dbReference type="EC" id="2.4.1.117"/>
    </reaction>
    <physiologicalReaction direction="left-to-right" evidence="12">
        <dbReference type="Rhea" id="RHEA:15402"/>
    </physiologicalReaction>
</comment>
<keyword evidence="8" id="KW-0256">Endoplasmic reticulum</keyword>